<dbReference type="Proteomes" id="UP000185608">
    <property type="component" value="Chromosome"/>
</dbReference>
<evidence type="ECO:0000256" key="1">
    <source>
        <dbReference type="SAM" id="MobiDB-lite"/>
    </source>
</evidence>
<gene>
    <name evidence="2" type="ORF">HTSR_0942</name>
</gene>
<evidence type="ECO:0000313" key="2">
    <source>
        <dbReference type="EMBL" id="AOW80127.1"/>
    </source>
</evidence>
<proteinExistence type="predicted"/>
<dbReference type="PATRIC" id="fig|1855411.3.peg.944"/>
<feature type="compositionally biased region" description="Basic and acidic residues" evidence="1">
    <location>
        <begin position="508"/>
        <end position="527"/>
    </location>
</feature>
<feature type="region of interest" description="Disordered" evidence="1">
    <location>
        <begin position="508"/>
        <end position="549"/>
    </location>
</feature>
<accession>A0A1D8S450</accession>
<protein>
    <submittedName>
        <fullName evidence="2">Uncharacterized protein</fullName>
    </submittedName>
</protein>
<organism evidence="2 3">
    <name type="scientific">Halodesulfurarchaeum formicicum</name>
    <dbReference type="NCBI Taxonomy" id="1873524"/>
    <lineage>
        <taxon>Archaea</taxon>
        <taxon>Methanobacteriati</taxon>
        <taxon>Methanobacteriota</taxon>
        <taxon>Stenosarchaea group</taxon>
        <taxon>Halobacteria</taxon>
        <taxon>Halobacteriales</taxon>
        <taxon>Halobacteriaceae</taxon>
        <taxon>Halodesulfurarchaeum</taxon>
    </lineage>
</organism>
<sequence>MSVGTEVATANIPGEQLDFEPELEMPEILDKSAIHTETDEPPAFRDLYEVIDYPDPVDHGMGIVGVLNDLDSDLDSDQESVYSRLWSTWRALVGDPENEPYIVLEDVHEVFDFLDANYPADLVLESSGWMAGSEAEDGELVKQHYEYSLRVVRKDEDGDLDESLRTPVSFQTWIQPQDSDLVYKDGSPLKTPYGEGTRFKTQSTYGDPEEVLRRTVVVLKVALDQLDAGTPDMRTLDYDSVRIWKAEVHHRFDEALMKQVAGTIREARTLLEQNGRQARGEGEFVDGKHVEEVASSQAWDTIGFMGKYAKSDQHEIATKVYQINGHPPDERLANPKIESYLKKTYDEKKPHIDKWNSLRGTLRQIVTGLAIRGGVALEDLQPDDFYKPFEGDRVDVPIPKGWRHLVREANEERERRILKTTYESLSTSKWDVLYTIAMKGGEGATYDELQKVTGLSYDRVREIVAGLEDQDILLRTTYPRVILFHNAELRLNAAEKLTEVYPNRGIPEIKESADERRDRREKRRQENESDSTENEDVDESNQKEDDDDVDDVTVWEQLHRLEITGPQLGRAIEQDVVNEEHVKVKIDEYPVLFGSP</sequence>
<reference evidence="2 3" key="1">
    <citation type="submission" date="2016-06" db="EMBL/GenBank/DDBJ databases">
        <title>Discovery of anaerobic lithoheterotrophic haloarchaeon capable of sulfur respiration by hydrogen and formate.</title>
        <authorList>
            <person name="Sorokin D.Y."/>
            <person name="Kublanov I.V."/>
            <person name="Roman P."/>
            <person name="Sinninghe Damste J.S."/>
            <person name="Golyshin P.N."/>
            <person name="Rojo D."/>
            <person name="Ciordia S."/>
            <person name="Mena Md.C."/>
            <person name="Ferrer M."/>
            <person name="Smedile F."/>
            <person name="Messina E."/>
            <person name="La Cono V."/>
            <person name="Yakimov M.M."/>
        </authorList>
    </citation>
    <scope>NUCLEOTIDE SEQUENCE [LARGE SCALE GENOMIC DNA]</scope>
    <source>
        <strain evidence="2 3">HTSR1</strain>
    </source>
</reference>
<dbReference type="KEGG" id="halh:HTSR_0942"/>
<name>A0A1D8S450_9EURY</name>
<dbReference type="GeneID" id="29828942"/>
<dbReference type="SUPFAM" id="SSF46785">
    <property type="entry name" value="Winged helix' DNA-binding domain"/>
    <property type="match status" value="1"/>
</dbReference>
<dbReference type="AlphaFoldDB" id="A0A1D8S450"/>
<dbReference type="InterPro" id="IPR036390">
    <property type="entry name" value="WH_DNA-bd_sf"/>
</dbReference>
<evidence type="ECO:0000313" key="3">
    <source>
        <dbReference type="Proteomes" id="UP000185608"/>
    </source>
</evidence>
<dbReference type="EMBL" id="CP016070">
    <property type="protein sequence ID" value="AOW80127.1"/>
    <property type="molecule type" value="Genomic_DNA"/>
</dbReference>
<dbReference type="RefSeq" id="WP_070364843.1">
    <property type="nucleotide sequence ID" value="NZ_CP016070.1"/>
</dbReference>
<feature type="compositionally biased region" description="Acidic residues" evidence="1">
    <location>
        <begin position="528"/>
        <end position="549"/>
    </location>
</feature>